<dbReference type="InterPro" id="IPR005399">
    <property type="entry name" value="K_chnl_volt-dep_bsu_KCNAB-rel"/>
</dbReference>
<comment type="similarity">
    <text evidence="1">Belongs to the shaker potassium channel beta subunit family.</text>
</comment>
<feature type="domain" description="NADP-dependent oxidoreductase" evidence="4">
    <location>
        <begin position="18"/>
        <end position="64"/>
    </location>
</feature>
<feature type="non-terminal residue" evidence="5">
    <location>
        <position position="107"/>
    </location>
</feature>
<accession>A0AA39NZ02</accession>
<sequence length="107" mass="11965">HERIDGKEKEYADAHRYVNQYGLSRKHISDSVKKSLERLLLDCIDVLHCQGYDENTPIHETLRSMLVKATSNYSDDVHSDVTGSSPLGKSAPFDCPLTANTYLLANG</sequence>
<keyword evidence="2" id="KW-0521">NADP</keyword>
<protein>
    <recommendedName>
        <fullName evidence="4">NADP-dependent oxidoreductase domain-containing protein</fullName>
    </recommendedName>
</protein>
<evidence type="ECO:0000313" key="6">
    <source>
        <dbReference type="Proteomes" id="UP001175228"/>
    </source>
</evidence>
<dbReference type="Proteomes" id="UP001175228">
    <property type="component" value="Unassembled WGS sequence"/>
</dbReference>
<evidence type="ECO:0000259" key="4">
    <source>
        <dbReference type="Pfam" id="PF00248"/>
    </source>
</evidence>
<dbReference type="Gene3D" id="3.20.20.100">
    <property type="entry name" value="NADP-dependent oxidoreductase domain"/>
    <property type="match status" value="1"/>
</dbReference>
<name>A0AA39NZ02_9AGAR</name>
<dbReference type="InterPro" id="IPR023210">
    <property type="entry name" value="NADP_OxRdtase_dom"/>
</dbReference>
<dbReference type="PANTHER" id="PTHR43150">
    <property type="entry name" value="HYPERKINETIC, ISOFORM M"/>
    <property type="match status" value="1"/>
</dbReference>
<gene>
    <name evidence="5" type="ORF">EDD18DRAFT_1221082</name>
</gene>
<evidence type="ECO:0000256" key="2">
    <source>
        <dbReference type="ARBA" id="ARBA00022857"/>
    </source>
</evidence>
<dbReference type="SUPFAM" id="SSF51430">
    <property type="entry name" value="NAD(P)-linked oxidoreductase"/>
    <property type="match status" value="1"/>
</dbReference>
<dbReference type="EMBL" id="JAUEPU010000175">
    <property type="protein sequence ID" value="KAK0474321.1"/>
    <property type="molecule type" value="Genomic_DNA"/>
</dbReference>
<evidence type="ECO:0000313" key="5">
    <source>
        <dbReference type="EMBL" id="KAK0474321.1"/>
    </source>
</evidence>
<comment type="caution">
    <text evidence="5">The sequence shown here is derived from an EMBL/GenBank/DDBJ whole genome shotgun (WGS) entry which is preliminary data.</text>
</comment>
<keyword evidence="3" id="KW-0560">Oxidoreductase</keyword>
<evidence type="ECO:0000256" key="3">
    <source>
        <dbReference type="ARBA" id="ARBA00023002"/>
    </source>
</evidence>
<dbReference type="GO" id="GO:0016491">
    <property type="term" value="F:oxidoreductase activity"/>
    <property type="evidence" value="ECO:0007669"/>
    <property type="project" value="UniProtKB-KW"/>
</dbReference>
<proteinExistence type="inferred from homology"/>
<reference evidence="5" key="1">
    <citation type="submission" date="2023-06" db="EMBL/GenBank/DDBJ databases">
        <authorList>
            <consortium name="Lawrence Berkeley National Laboratory"/>
            <person name="Ahrendt S."/>
            <person name="Sahu N."/>
            <person name="Indic B."/>
            <person name="Wong-Bajracharya J."/>
            <person name="Merenyi Z."/>
            <person name="Ke H.-M."/>
            <person name="Monk M."/>
            <person name="Kocsube S."/>
            <person name="Drula E."/>
            <person name="Lipzen A."/>
            <person name="Balint B."/>
            <person name="Henrissat B."/>
            <person name="Andreopoulos B."/>
            <person name="Martin F.M."/>
            <person name="Harder C.B."/>
            <person name="Rigling D."/>
            <person name="Ford K.L."/>
            <person name="Foster G.D."/>
            <person name="Pangilinan J."/>
            <person name="Papanicolaou A."/>
            <person name="Barry K."/>
            <person name="LaButti K."/>
            <person name="Viragh M."/>
            <person name="Koriabine M."/>
            <person name="Yan M."/>
            <person name="Riley R."/>
            <person name="Champramary S."/>
            <person name="Plett K.L."/>
            <person name="Tsai I.J."/>
            <person name="Slot J."/>
            <person name="Sipos G."/>
            <person name="Plett J."/>
            <person name="Nagy L.G."/>
            <person name="Grigoriev I.V."/>
        </authorList>
    </citation>
    <scope>NUCLEOTIDE SEQUENCE</scope>
    <source>
        <strain evidence="5">HWK02</strain>
    </source>
</reference>
<organism evidence="5 6">
    <name type="scientific">Armillaria luteobubalina</name>
    <dbReference type="NCBI Taxonomy" id="153913"/>
    <lineage>
        <taxon>Eukaryota</taxon>
        <taxon>Fungi</taxon>
        <taxon>Dikarya</taxon>
        <taxon>Basidiomycota</taxon>
        <taxon>Agaricomycotina</taxon>
        <taxon>Agaricomycetes</taxon>
        <taxon>Agaricomycetidae</taxon>
        <taxon>Agaricales</taxon>
        <taxon>Marasmiineae</taxon>
        <taxon>Physalacriaceae</taxon>
        <taxon>Armillaria</taxon>
    </lineage>
</organism>
<dbReference type="Pfam" id="PF00248">
    <property type="entry name" value="Aldo_ket_red"/>
    <property type="match status" value="1"/>
</dbReference>
<keyword evidence="6" id="KW-1185">Reference proteome</keyword>
<dbReference type="InterPro" id="IPR036812">
    <property type="entry name" value="NAD(P)_OxRdtase_dom_sf"/>
</dbReference>
<dbReference type="PANTHER" id="PTHR43150:SF2">
    <property type="entry name" value="HYPERKINETIC, ISOFORM M"/>
    <property type="match status" value="1"/>
</dbReference>
<evidence type="ECO:0000256" key="1">
    <source>
        <dbReference type="ARBA" id="ARBA00006515"/>
    </source>
</evidence>
<dbReference type="AlphaFoldDB" id="A0AA39NZ02"/>